<protein>
    <submittedName>
        <fullName evidence="2">Geranylgeranyl reductase family protein</fullName>
    </submittedName>
</protein>
<gene>
    <name evidence="2" type="ORF">IC234_18830</name>
</gene>
<dbReference type="InterPro" id="IPR002938">
    <property type="entry name" value="FAD-bd"/>
</dbReference>
<evidence type="ECO:0000313" key="3">
    <source>
        <dbReference type="Proteomes" id="UP000606003"/>
    </source>
</evidence>
<dbReference type="InterPro" id="IPR050407">
    <property type="entry name" value="Geranylgeranyl_reductase"/>
</dbReference>
<dbReference type="InterPro" id="IPR036188">
    <property type="entry name" value="FAD/NAD-bd_sf"/>
</dbReference>
<organism evidence="2 3">
    <name type="scientific">Hymenobacter armeniacus</name>
    <dbReference type="NCBI Taxonomy" id="2771358"/>
    <lineage>
        <taxon>Bacteria</taxon>
        <taxon>Pseudomonadati</taxon>
        <taxon>Bacteroidota</taxon>
        <taxon>Cytophagia</taxon>
        <taxon>Cytophagales</taxon>
        <taxon>Hymenobacteraceae</taxon>
        <taxon>Hymenobacter</taxon>
    </lineage>
</organism>
<feature type="domain" description="FAD-binding" evidence="1">
    <location>
        <begin position="10"/>
        <end position="345"/>
    </location>
</feature>
<proteinExistence type="predicted"/>
<comment type="caution">
    <text evidence="2">The sequence shown here is derived from an EMBL/GenBank/DDBJ whole genome shotgun (WGS) entry which is preliminary data.</text>
</comment>
<dbReference type="Pfam" id="PF01494">
    <property type="entry name" value="FAD_binding_3"/>
    <property type="match status" value="1"/>
</dbReference>
<reference evidence="2 3" key="1">
    <citation type="submission" date="2020-09" db="EMBL/GenBank/DDBJ databases">
        <authorList>
            <person name="Kim M.K."/>
        </authorList>
    </citation>
    <scope>NUCLEOTIDE SEQUENCE [LARGE SCALE GENOMIC DNA]</scope>
    <source>
        <strain evidence="2 3">BT189</strain>
    </source>
</reference>
<dbReference type="PANTHER" id="PTHR42685">
    <property type="entry name" value="GERANYLGERANYL DIPHOSPHATE REDUCTASE"/>
    <property type="match status" value="1"/>
</dbReference>
<sequence length="388" mass="42185">MSVPASSASDYDVAIIGAGPAGAACALALRASGLRVALLDKAQFPRDKVCGDAIPGHALKALRQLDPAFAEALWQLQPLDAVRQSRLVAPNGDSLWMRWKLPSFNSPRETFDAALLELVRLHTPTTILENTILKGLHVDAECVRLHLAEGAELTCQVVIGCDGANSVVRRQLLPMPLDRAHHCAGVRAYFENIKDAEAGLTEYFFTKDYLQGYLWIFPVGQGRYNVGLGMLSETVARHKVDLKQVLPELLATHPALAGRFDDARQLGAIQGFGLPLGGGRTVPVSGARFLLCGDAASLIDPIQGHGIDTAMQSGMLAAKQVLACFKKQEFSADFMRSYDAQVAHRISRKLAKSYRMMRFLSNKPWLVNAGVRLARVPGLKPWVQKAIG</sequence>
<dbReference type="EMBL" id="JACXAC010000006">
    <property type="protein sequence ID" value="MBD2724190.1"/>
    <property type="molecule type" value="Genomic_DNA"/>
</dbReference>
<keyword evidence="3" id="KW-1185">Reference proteome</keyword>
<dbReference type="Gene3D" id="3.50.50.60">
    <property type="entry name" value="FAD/NAD(P)-binding domain"/>
    <property type="match status" value="1"/>
</dbReference>
<dbReference type="SUPFAM" id="SSF51905">
    <property type="entry name" value="FAD/NAD(P)-binding domain"/>
    <property type="match status" value="1"/>
</dbReference>
<dbReference type="NCBIfam" id="TIGR02032">
    <property type="entry name" value="GG-red-SF"/>
    <property type="match status" value="1"/>
</dbReference>
<evidence type="ECO:0000259" key="1">
    <source>
        <dbReference type="Pfam" id="PF01494"/>
    </source>
</evidence>
<dbReference type="InterPro" id="IPR011777">
    <property type="entry name" value="Geranylgeranyl_Rdtase_fam"/>
</dbReference>
<dbReference type="RefSeq" id="WP_190927712.1">
    <property type="nucleotide sequence ID" value="NZ_JACXAC010000006.1"/>
</dbReference>
<dbReference type="PRINTS" id="PR00420">
    <property type="entry name" value="RNGMNOXGNASE"/>
</dbReference>
<dbReference type="Proteomes" id="UP000606003">
    <property type="component" value="Unassembled WGS sequence"/>
</dbReference>
<dbReference type="PANTHER" id="PTHR42685:SF22">
    <property type="entry name" value="CONDITIONED MEDIUM FACTOR RECEPTOR 1"/>
    <property type="match status" value="1"/>
</dbReference>
<evidence type="ECO:0000313" key="2">
    <source>
        <dbReference type="EMBL" id="MBD2724190.1"/>
    </source>
</evidence>
<accession>A0ABR8JYE8</accession>
<name>A0ABR8JYE8_9BACT</name>